<dbReference type="InterPro" id="IPR012902">
    <property type="entry name" value="N_methyl_site"/>
</dbReference>
<dbReference type="AlphaFoldDB" id="A0A1W1CBF6"/>
<reference evidence="2" key="1">
    <citation type="submission" date="2016-10" db="EMBL/GenBank/DDBJ databases">
        <authorList>
            <person name="de Groot N.N."/>
        </authorList>
    </citation>
    <scope>NUCLEOTIDE SEQUENCE</scope>
</reference>
<dbReference type="InterPro" id="IPR045584">
    <property type="entry name" value="Pilin-like"/>
</dbReference>
<organism evidence="2">
    <name type="scientific">hydrothermal vent metagenome</name>
    <dbReference type="NCBI Taxonomy" id="652676"/>
    <lineage>
        <taxon>unclassified sequences</taxon>
        <taxon>metagenomes</taxon>
        <taxon>ecological metagenomes</taxon>
    </lineage>
</organism>
<protein>
    <recommendedName>
        <fullName evidence="3">Type II secretion envelope pseudopilin protein (PulG,guides folded protein to PulD in outer membrane)</fullName>
    </recommendedName>
</protein>
<name>A0A1W1CBF6_9ZZZZ</name>
<keyword evidence="1" id="KW-0812">Transmembrane</keyword>
<gene>
    <name evidence="2" type="ORF">MNB_SM-6-1392</name>
</gene>
<keyword evidence="1" id="KW-0472">Membrane</keyword>
<dbReference type="EMBL" id="FPHK01000067">
    <property type="protein sequence ID" value="SFV63077.1"/>
    <property type="molecule type" value="Genomic_DNA"/>
</dbReference>
<dbReference type="Pfam" id="PF07963">
    <property type="entry name" value="N_methyl"/>
    <property type="match status" value="1"/>
</dbReference>
<proteinExistence type="predicted"/>
<evidence type="ECO:0000313" key="2">
    <source>
        <dbReference type="EMBL" id="SFV63077.1"/>
    </source>
</evidence>
<sequence>MKRSGFTLIELIFVIVIIGVLAAVAVPKFKNLKQNADAASVVKTSVDAINSIPSAYVNLKDLEEDNATASDLQKVVTVNGKGWVAAGTAGTNGQTYTYTDPEGTAGSNDVSIITFNPADRNATLVIDCTKFVDSTTQTKCKKKIGDGNTDTLDINVSF</sequence>
<keyword evidence="1" id="KW-1133">Transmembrane helix</keyword>
<dbReference type="SUPFAM" id="SSF54523">
    <property type="entry name" value="Pili subunits"/>
    <property type="match status" value="1"/>
</dbReference>
<dbReference type="NCBIfam" id="TIGR02532">
    <property type="entry name" value="IV_pilin_GFxxxE"/>
    <property type="match status" value="1"/>
</dbReference>
<evidence type="ECO:0008006" key="3">
    <source>
        <dbReference type="Google" id="ProtNLM"/>
    </source>
</evidence>
<dbReference type="PROSITE" id="PS00409">
    <property type="entry name" value="PROKAR_NTER_METHYL"/>
    <property type="match status" value="1"/>
</dbReference>
<feature type="transmembrane region" description="Helical" evidence="1">
    <location>
        <begin position="6"/>
        <end position="26"/>
    </location>
</feature>
<evidence type="ECO:0000256" key="1">
    <source>
        <dbReference type="SAM" id="Phobius"/>
    </source>
</evidence>
<accession>A0A1W1CBF6</accession>
<dbReference type="Gene3D" id="3.30.700.10">
    <property type="entry name" value="Glycoprotein, Type 4 Pilin"/>
    <property type="match status" value="1"/>
</dbReference>